<organism evidence="2 3">
    <name type="scientific">Shewanella algae</name>
    <dbReference type="NCBI Taxonomy" id="38313"/>
    <lineage>
        <taxon>Bacteria</taxon>
        <taxon>Pseudomonadati</taxon>
        <taxon>Pseudomonadota</taxon>
        <taxon>Gammaproteobacteria</taxon>
        <taxon>Alteromonadales</taxon>
        <taxon>Shewanellaceae</taxon>
        <taxon>Shewanella</taxon>
    </lineage>
</organism>
<dbReference type="Pfam" id="PF03372">
    <property type="entry name" value="Exo_endo_phos"/>
    <property type="match status" value="1"/>
</dbReference>
<dbReference type="RefSeq" id="WP_052657933.1">
    <property type="nucleotide sequence ID" value="NZ_CAXOJE010000036.1"/>
</dbReference>
<dbReference type="InterPro" id="IPR005135">
    <property type="entry name" value="Endo/exonuclease/phosphatase"/>
</dbReference>
<accession>A0A379Z353</accession>
<dbReference type="Gene3D" id="3.60.10.10">
    <property type="entry name" value="Endonuclease/exonuclease/phosphatase"/>
    <property type="match status" value="1"/>
</dbReference>
<dbReference type="SUPFAM" id="SSF56219">
    <property type="entry name" value="DNase I-like"/>
    <property type="match status" value="1"/>
</dbReference>
<dbReference type="GO" id="GO:0016020">
    <property type="term" value="C:membrane"/>
    <property type="evidence" value="ECO:0007669"/>
    <property type="project" value="GOC"/>
</dbReference>
<dbReference type="PANTHER" id="PTHR14859:SF15">
    <property type="entry name" value="ENDONUCLEASE_EXONUCLEASE_PHOSPHATASE DOMAIN-CONTAINING PROTEIN"/>
    <property type="match status" value="1"/>
</dbReference>
<proteinExistence type="predicted"/>
<gene>
    <name evidence="2" type="ORF">NCTC10738_00925</name>
</gene>
<feature type="domain" description="Endonuclease/exonuclease/phosphatase" evidence="1">
    <location>
        <begin position="41"/>
        <end position="338"/>
    </location>
</feature>
<dbReference type="GO" id="GO:0006506">
    <property type="term" value="P:GPI anchor biosynthetic process"/>
    <property type="evidence" value="ECO:0007669"/>
    <property type="project" value="TreeGrafter"/>
</dbReference>
<dbReference type="AlphaFoldDB" id="A0A379Z353"/>
<dbReference type="InterPro" id="IPR036691">
    <property type="entry name" value="Endo/exonu/phosph_ase_sf"/>
</dbReference>
<evidence type="ECO:0000313" key="2">
    <source>
        <dbReference type="EMBL" id="SUI54656.1"/>
    </source>
</evidence>
<name>A0A379Z353_9GAMM</name>
<evidence type="ECO:0000313" key="3">
    <source>
        <dbReference type="Proteomes" id="UP000254069"/>
    </source>
</evidence>
<evidence type="ECO:0000259" key="1">
    <source>
        <dbReference type="Pfam" id="PF03372"/>
    </source>
</evidence>
<dbReference type="EMBL" id="UGYO01000001">
    <property type="protein sequence ID" value="SUI54656.1"/>
    <property type="molecule type" value="Genomic_DNA"/>
</dbReference>
<reference evidence="2 3" key="1">
    <citation type="submission" date="2018-06" db="EMBL/GenBank/DDBJ databases">
        <authorList>
            <consortium name="Pathogen Informatics"/>
            <person name="Doyle S."/>
        </authorList>
    </citation>
    <scope>NUCLEOTIDE SEQUENCE [LARGE SCALE GENOMIC DNA]</scope>
    <source>
        <strain evidence="2 3">NCTC10738</strain>
    </source>
</reference>
<dbReference type="InterPro" id="IPR051916">
    <property type="entry name" value="GPI-anchor_lipid_remodeler"/>
</dbReference>
<keyword evidence="3" id="KW-1185">Reference proteome</keyword>
<dbReference type="Proteomes" id="UP000254069">
    <property type="component" value="Unassembled WGS sequence"/>
</dbReference>
<protein>
    <submittedName>
        <fullName evidence="2">Uncharacterized protein conserved in bacteria</fullName>
    </submittedName>
</protein>
<dbReference type="GO" id="GO:0003824">
    <property type="term" value="F:catalytic activity"/>
    <property type="evidence" value="ECO:0007669"/>
    <property type="project" value="InterPro"/>
</dbReference>
<sequence>MSSNIRIASLNLFNFAMPPLAFHEFNNIYTQGQWQQKCDWIARWLQQAQPDLVGWQEVFSPEPLRELCQAAGLAHFALVDSPVIEGFIARKSVVALASRFPIVSLAAVALDAELAFSLGLKDEFQSSRQILRATLMLPGIGHCDTYVVHFKSPRNKLPKGAVELQGAAGLLAESALGRWSAALQRGSEAMLLYQAILKRRRQSDNAVVLMGDFNAGIDSSELKGLLVGAGQLYNGDIRAAGLHGLPDERLKLQLAHFQLLDAWQLWREVSEPACGQVTVTRPVTHFHGSQGSVVDYLLLSQEFDARSQHSLAEVVDYRVYDKHLLRPQFEQDAQASDHTPILAEVRLRHP</sequence>
<dbReference type="PANTHER" id="PTHR14859">
    <property type="entry name" value="CALCOFLUOR WHITE HYPERSENSITIVE PROTEIN PRECURSOR"/>
    <property type="match status" value="1"/>
</dbReference>